<keyword evidence="2" id="KW-0479">Metal-binding</keyword>
<keyword evidence="6 8" id="KW-0239">DNA-directed DNA polymerase</keyword>
<dbReference type="InterPro" id="IPR050238">
    <property type="entry name" value="DNA_Rep/Repair_Clamp_Loader"/>
</dbReference>
<dbReference type="CDD" id="cd00009">
    <property type="entry name" value="AAA"/>
    <property type="match status" value="1"/>
</dbReference>
<organism evidence="10 11">
    <name type="scientific">Eiseniibacteriota bacterium</name>
    <dbReference type="NCBI Taxonomy" id="2212470"/>
    <lineage>
        <taxon>Bacteria</taxon>
        <taxon>Candidatus Eiseniibacteriota</taxon>
    </lineage>
</organism>
<comment type="caution">
    <text evidence="10">The sequence shown here is derived from an EMBL/GenBank/DDBJ whole genome shotgun (WGS) entry which is preliminary data.</text>
</comment>
<dbReference type="EC" id="2.7.7.7" evidence="8"/>
<evidence type="ECO:0000256" key="8">
    <source>
        <dbReference type="RuleBase" id="RU364063"/>
    </source>
</evidence>
<dbReference type="Gene3D" id="3.40.50.300">
    <property type="entry name" value="P-loop containing nucleotide triphosphate hydrolases"/>
    <property type="match status" value="1"/>
</dbReference>
<feature type="domain" description="AAA+ ATPase" evidence="9">
    <location>
        <begin position="37"/>
        <end position="173"/>
    </location>
</feature>
<keyword evidence="3 8" id="KW-0547">Nucleotide-binding</keyword>
<dbReference type="PANTHER" id="PTHR11669:SF0">
    <property type="entry name" value="PROTEIN STICHEL-LIKE 2"/>
    <property type="match status" value="1"/>
</dbReference>
<dbReference type="InterPro" id="IPR003593">
    <property type="entry name" value="AAA+_ATPase"/>
</dbReference>
<dbReference type="InterPro" id="IPR012763">
    <property type="entry name" value="DNA_pol_III_sug/sutau_N"/>
</dbReference>
<evidence type="ECO:0000256" key="7">
    <source>
        <dbReference type="ARBA" id="ARBA00049244"/>
    </source>
</evidence>
<keyword evidence="4" id="KW-0862">Zinc</keyword>
<proteinExistence type="inferred from homology"/>
<dbReference type="PANTHER" id="PTHR11669">
    <property type="entry name" value="REPLICATION FACTOR C / DNA POLYMERASE III GAMMA-TAU SUBUNIT"/>
    <property type="match status" value="1"/>
</dbReference>
<keyword evidence="8" id="KW-0235">DNA replication</keyword>
<dbReference type="GO" id="GO:0003887">
    <property type="term" value="F:DNA-directed DNA polymerase activity"/>
    <property type="evidence" value="ECO:0007669"/>
    <property type="project" value="UniProtKB-KW"/>
</dbReference>
<keyword evidence="8 10" id="KW-0548">Nucleotidyltransferase</keyword>
<keyword evidence="5 8" id="KW-0067">ATP-binding</keyword>
<evidence type="ECO:0000256" key="4">
    <source>
        <dbReference type="ARBA" id="ARBA00022833"/>
    </source>
</evidence>
<reference evidence="10 11" key="1">
    <citation type="journal article" date="2019" name="Nat. Microbiol.">
        <title>Mediterranean grassland soil C-N compound turnover is dependent on rainfall and depth, and is mediated by genomically divergent microorganisms.</title>
        <authorList>
            <person name="Diamond S."/>
            <person name="Andeer P.F."/>
            <person name="Li Z."/>
            <person name="Crits-Christoph A."/>
            <person name="Burstein D."/>
            <person name="Anantharaman K."/>
            <person name="Lane K.R."/>
            <person name="Thomas B.C."/>
            <person name="Pan C."/>
            <person name="Northen T.R."/>
            <person name="Banfield J.F."/>
        </authorList>
    </citation>
    <scope>NUCLEOTIDE SEQUENCE [LARGE SCALE GENOMIC DNA]</scope>
    <source>
        <strain evidence="10">WS_10</strain>
    </source>
</reference>
<dbReference type="EMBL" id="VBPA01000372">
    <property type="protein sequence ID" value="TMQ68871.1"/>
    <property type="molecule type" value="Genomic_DNA"/>
</dbReference>
<dbReference type="FunFam" id="3.40.50.300:FF:000014">
    <property type="entry name" value="DNA polymerase III subunit gamma/tau"/>
    <property type="match status" value="1"/>
</dbReference>
<evidence type="ECO:0000256" key="1">
    <source>
        <dbReference type="ARBA" id="ARBA00006360"/>
    </source>
</evidence>
<protein>
    <recommendedName>
        <fullName evidence="8">DNA polymerase III subunit gamma/tau</fullName>
        <ecNumber evidence="8">2.7.7.7</ecNumber>
    </recommendedName>
</protein>
<evidence type="ECO:0000256" key="6">
    <source>
        <dbReference type="ARBA" id="ARBA00022932"/>
    </source>
</evidence>
<keyword evidence="8 10" id="KW-0808">Transferase</keyword>
<dbReference type="SUPFAM" id="SSF52540">
    <property type="entry name" value="P-loop containing nucleoside triphosphate hydrolases"/>
    <property type="match status" value="1"/>
</dbReference>
<accession>A0A538TZ62</accession>
<name>A0A538TZ62_UNCEI</name>
<dbReference type="GO" id="GO:0009360">
    <property type="term" value="C:DNA polymerase III complex"/>
    <property type="evidence" value="ECO:0007669"/>
    <property type="project" value="InterPro"/>
</dbReference>
<dbReference type="InterPro" id="IPR027417">
    <property type="entry name" value="P-loop_NTPase"/>
</dbReference>
<comment type="subunit">
    <text evidence="8">DNA polymerase III contains a core (composed of alpha, epsilon and theta chains) that associates with a tau subunit. This core dimerizes to form the POLIII' complex. PolIII' associates with the gamma complex (composed of gamma, delta, delta', psi and chi chains) and with the beta chain to form the complete DNA polymerase III complex.</text>
</comment>
<comment type="similarity">
    <text evidence="1 8">Belongs to the DnaX/STICHEL family.</text>
</comment>
<dbReference type="GO" id="GO:0006261">
    <property type="term" value="P:DNA-templated DNA replication"/>
    <property type="evidence" value="ECO:0007669"/>
    <property type="project" value="TreeGrafter"/>
</dbReference>
<dbReference type="SMART" id="SM00382">
    <property type="entry name" value="AAA"/>
    <property type="match status" value="1"/>
</dbReference>
<dbReference type="Pfam" id="PF13177">
    <property type="entry name" value="DNA_pol3_delta2"/>
    <property type="match status" value="1"/>
</dbReference>
<comment type="function">
    <text evidence="8">DNA polymerase III is a complex, multichain enzyme responsible for most of the replicative synthesis in bacteria. This DNA polymerase also exhibits 3' to 5' exonuclease activity.</text>
</comment>
<dbReference type="GO" id="GO:0046872">
    <property type="term" value="F:metal ion binding"/>
    <property type="evidence" value="ECO:0007669"/>
    <property type="project" value="UniProtKB-KW"/>
</dbReference>
<evidence type="ECO:0000259" key="9">
    <source>
        <dbReference type="SMART" id="SM00382"/>
    </source>
</evidence>
<evidence type="ECO:0000313" key="10">
    <source>
        <dbReference type="EMBL" id="TMQ68871.1"/>
    </source>
</evidence>
<sequence length="173" mass="18540">MAHRALALKYRPQTFTDLVGQEHVSTVLARAVQGGRVAHAYLFTGARGVGKTTSARILAKALNCETRAREGAGASAEPCNACTSCIEITSGISLDVAEIDGASNRGIADVQALREKVRFSPTGGRYRVVIIDEVHQLSNDAFAALLKTLEEPPPHLVFIFATTDPQKVPDTIR</sequence>
<evidence type="ECO:0000256" key="2">
    <source>
        <dbReference type="ARBA" id="ARBA00022723"/>
    </source>
</evidence>
<evidence type="ECO:0000313" key="11">
    <source>
        <dbReference type="Proteomes" id="UP000319836"/>
    </source>
</evidence>
<evidence type="ECO:0000256" key="5">
    <source>
        <dbReference type="ARBA" id="ARBA00022840"/>
    </source>
</evidence>
<dbReference type="GO" id="GO:0005524">
    <property type="term" value="F:ATP binding"/>
    <property type="evidence" value="ECO:0007669"/>
    <property type="project" value="UniProtKB-KW"/>
</dbReference>
<gene>
    <name evidence="8 10" type="primary">dnaX</name>
    <name evidence="10" type="ORF">E6K80_13550</name>
</gene>
<evidence type="ECO:0000256" key="3">
    <source>
        <dbReference type="ARBA" id="ARBA00022741"/>
    </source>
</evidence>
<dbReference type="AlphaFoldDB" id="A0A538TZ62"/>
<dbReference type="Proteomes" id="UP000319836">
    <property type="component" value="Unassembled WGS sequence"/>
</dbReference>
<dbReference type="NCBIfam" id="TIGR02397">
    <property type="entry name" value="dnaX_nterm"/>
    <property type="match status" value="1"/>
</dbReference>
<comment type="catalytic activity">
    <reaction evidence="7 8">
        <text>DNA(n) + a 2'-deoxyribonucleoside 5'-triphosphate = DNA(n+1) + diphosphate</text>
        <dbReference type="Rhea" id="RHEA:22508"/>
        <dbReference type="Rhea" id="RHEA-COMP:17339"/>
        <dbReference type="Rhea" id="RHEA-COMP:17340"/>
        <dbReference type="ChEBI" id="CHEBI:33019"/>
        <dbReference type="ChEBI" id="CHEBI:61560"/>
        <dbReference type="ChEBI" id="CHEBI:173112"/>
        <dbReference type="EC" id="2.7.7.7"/>
    </reaction>
</comment>